<evidence type="ECO:0000259" key="4">
    <source>
        <dbReference type="Pfam" id="PF25597"/>
    </source>
</evidence>
<dbReference type="InterPro" id="IPR013103">
    <property type="entry name" value="RVT_2"/>
</dbReference>
<dbReference type="AlphaFoldDB" id="A0A438FH94"/>
<dbReference type="GO" id="GO:0016787">
    <property type="term" value="F:hydrolase activity"/>
    <property type="evidence" value="ECO:0007669"/>
    <property type="project" value="UniProtKB-KW"/>
</dbReference>
<feature type="domain" description="Reverse transcriptase Ty1/copia-type" evidence="3">
    <location>
        <begin position="149"/>
        <end position="199"/>
    </location>
</feature>
<reference evidence="5 6" key="1">
    <citation type="journal article" date="2018" name="PLoS Genet.">
        <title>Population sequencing reveals clonal diversity and ancestral inbreeding in the grapevine cultivar Chardonnay.</title>
        <authorList>
            <person name="Roach M.J."/>
            <person name="Johnson D.L."/>
            <person name="Bohlmann J."/>
            <person name="van Vuuren H.J."/>
            <person name="Jones S.J."/>
            <person name="Pretorius I.S."/>
            <person name="Schmidt S.A."/>
            <person name="Borneman A.R."/>
        </authorList>
    </citation>
    <scope>NUCLEOTIDE SEQUENCE [LARGE SCALE GENOMIC DNA]</scope>
    <source>
        <strain evidence="6">cv. Chardonnay</strain>
        <tissue evidence="5">Leaf</tissue>
    </source>
</reference>
<dbReference type="Pfam" id="PF25597">
    <property type="entry name" value="SH3_retrovirus"/>
    <property type="match status" value="1"/>
</dbReference>
<evidence type="ECO:0000259" key="3">
    <source>
        <dbReference type="Pfam" id="PF07727"/>
    </source>
</evidence>
<evidence type="ECO:0000256" key="2">
    <source>
        <dbReference type="ARBA" id="ARBA00022801"/>
    </source>
</evidence>
<evidence type="ECO:0000313" key="6">
    <source>
        <dbReference type="Proteomes" id="UP000288805"/>
    </source>
</evidence>
<dbReference type="Pfam" id="PF07727">
    <property type="entry name" value="RVT_2"/>
    <property type="match status" value="1"/>
</dbReference>
<name>A0A438FH94_VITVI</name>
<evidence type="ECO:0000313" key="5">
    <source>
        <dbReference type="EMBL" id="RVW59369.1"/>
    </source>
</evidence>
<proteinExistence type="predicted"/>
<dbReference type="PANTHER" id="PTHR42648">
    <property type="entry name" value="TRANSPOSASE, PUTATIVE-RELATED"/>
    <property type="match status" value="1"/>
</dbReference>
<gene>
    <name evidence="5" type="primary">POLX_2846</name>
    <name evidence="5" type="ORF">CK203_103215</name>
</gene>
<keyword evidence="1" id="KW-0479">Metal-binding</keyword>
<keyword evidence="2" id="KW-0378">Hydrolase</keyword>
<organism evidence="5 6">
    <name type="scientific">Vitis vinifera</name>
    <name type="common">Grape</name>
    <dbReference type="NCBI Taxonomy" id="29760"/>
    <lineage>
        <taxon>Eukaryota</taxon>
        <taxon>Viridiplantae</taxon>
        <taxon>Streptophyta</taxon>
        <taxon>Embryophyta</taxon>
        <taxon>Tracheophyta</taxon>
        <taxon>Spermatophyta</taxon>
        <taxon>Magnoliopsida</taxon>
        <taxon>eudicotyledons</taxon>
        <taxon>Gunneridae</taxon>
        <taxon>Pentapetalae</taxon>
        <taxon>rosids</taxon>
        <taxon>Vitales</taxon>
        <taxon>Vitaceae</taxon>
        <taxon>Viteae</taxon>
        <taxon>Vitis</taxon>
    </lineage>
</organism>
<comment type="caution">
    <text evidence="5">The sequence shown here is derived from an EMBL/GenBank/DDBJ whole genome shotgun (WGS) entry which is preliminary data.</text>
</comment>
<sequence>MVETETGLKVKCLRSDNEGEYIDESYLINRGPLVPMEFKLPEEVWSGKGLKFSHLKVFGCVSHVHIDSDARSKLIAKSKICFFIGYGDEKFGYRSFRNIRPPQHYSPVLNYLLLTNGGEPECYDEALQDENSSKWELAMKDEMDSLLGNQTWELTELPVGKKALHNKWVYRIKNEHDSSKRYKARLVVNGFQQNEGIDYT</sequence>
<dbReference type="Proteomes" id="UP000288805">
    <property type="component" value="Unassembled WGS sequence"/>
</dbReference>
<dbReference type="GO" id="GO:0046872">
    <property type="term" value="F:metal ion binding"/>
    <property type="evidence" value="ECO:0007669"/>
    <property type="project" value="UniProtKB-KW"/>
</dbReference>
<dbReference type="InterPro" id="IPR039537">
    <property type="entry name" value="Retrotran_Ty1/copia-like"/>
</dbReference>
<dbReference type="EMBL" id="QGNW01000894">
    <property type="protein sequence ID" value="RVW59369.1"/>
    <property type="molecule type" value="Genomic_DNA"/>
</dbReference>
<dbReference type="PANTHER" id="PTHR42648:SF28">
    <property type="entry name" value="TRANSPOSON-ENCODED PROTEIN WITH RIBONUCLEASE H-LIKE AND RETROVIRUS ZINC FINGER-LIKE DOMAINS"/>
    <property type="match status" value="1"/>
</dbReference>
<accession>A0A438FH94</accession>
<feature type="domain" description="Retroviral polymerase SH3-like" evidence="4">
    <location>
        <begin position="60"/>
        <end position="95"/>
    </location>
</feature>
<evidence type="ECO:0000256" key="1">
    <source>
        <dbReference type="ARBA" id="ARBA00022723"/>
    </source>
</evidence>
<dbReference type="InterPro" id="IPR057670">
    <property type="entry name" value="SH3_retrovirus"/>
</dbReference>
<protein>
    <submittedName>
        <fullName evidence="5">Retrovirus-related Pol polyprotein from transposon TNT 1-94</fullName>
    </submittedName>
</protein>